<dbReference type="Pfam" id="PF04381">
    <property type="entry name" value="RdgC"/>
    <property type="match status" value="1"/>
</dbReference>
<dbReference type="GO" id="GO:0006310">
    <property type="term" value="P:DNA recombination"/>
    <property type="evidence" value="ECO:0007669"/>
    <property type="project" value="InterPro"/>
</dbReference>
<dbReference type="RefSeq" id="WP_013707491.1">
    <property type="nucleotide sequence ID" value="NC_015388.1"/>
</dbReference>
<reference evidence="2" key="2">
    <citation type="submission" date="2011-03" db="EMBL/GenBank/DDBJ databases">
        <title>The complete genome of Desulfobacca acetoxidans DSM 11109.</title>
        <authorList>
            <consortium name="US DOE Joint Genome Institute (JGI-PGF)"/>
            <person name="Lucas S."/>
            <person name="Copeland A."/>
            <person name="Lapidus A."/>
            <person name="Bruce D."/>
            <person name="Goodwin L."/>
            <person name="Pitluck S."/>
            <person name="Peters L."/>
            <person name="Kyrpides N."/>
            <person name="Mavromatis K."/>
            <person name="Ivanova N."/>
            <person name="Ovchinnikova G."/>
            <person name="Teshima H."/>
            <person name="Detter J.C."/>
            <person name="Han C."/>
            <person name="Land M."/>
            <person name="Hauser L."/>
            <person name="Markowitz V."/>
            <person name="Cheng J.-F."/>
            <person name="Hugenholtz P."/>
            <person name="Woyke T."/>
            <person name="Wu D."/>
            <person name="Spring S."/>
            <person name="Schueler E."/>
            <person name="Brambilla E."/>
            <person name="Klenk H.-P."/>
            <person name="Eisen J.A."/>
        </authorList>
    </citation>
    <scope>NUCLEOTIDE SEQUENCE [LARGE SCALE GENOMIC DNA]</scope>
    <source>
        <strain evidence="2">ATCC 700848 / DSM 11109 / ASRB2</strain>
    </source>
</reference>
<reference evidence="1 2" key="1">
    <citation type="journal article" date="2011" name="Stand. Genomic Sci.">
        <title>Complete genome sequence of the acetate-degrading sulfate reducer Desulfobacca acetoxidans type strain (ASRB2).</title>
        <authorList>
            <person name="Goker M."/>
            <person name="Teshima H."/>
            <person name="Lapidus A."/>
            <person name="Nolan M."/>
            <person name="Lucas S."/>
            <person name="Hammon N."/>
            <person name="Deshpande S."/>
            <person name="Cheng J.F."/>
            <person name="Tapia R."/>
            <person name="Han C."/>
            <person name="Goodwin L."/>
            <person name="Pitluck S."/>
            <person name="Huntemann M."/>
            <person name="Liolios K."/>
            <person name="Ivanova N."/>
            <person name="Pagani I."/>
            <person name="Mavromatis K."/>
            <person name="Ovchinikova G."/>
            <person name="Pati A."/>
            <person name="Chen A."/>
            <person name="Palaniappan K."/>
            <person name="Land M."/>
            <person name="Hauser L."/>
            <person name="Brambilla E.M."/>
            <person name="Rohde M."/>
            <person name="Spring S."/>
            <person name="Detter J.C."/>
            <person name="Woyke T."/>
            <person name="Bristow J."/>
            <person name="Eisen J.A."/>
            <person name="Markowitz V."/>
            <person name="Hugenholtz P."/>
            <person name="Kyrpides N.C."/>
            <person name="Klenk H.P."/>
        </authorList>
    </citation>
    <scope>NUCLEOTIDE SEQUENCE [LARGE SCALE GENOMIC DNA]</scope>
    <source>
        <strain evidence="2">ATCC 700848 / DSM 11109 / ASRB2</strain>
    </source>
</reference>
<gene>
    <name evidence="1" type="ordered locus">Desac_2564</name>
</gene>
<sequence>MGLFSKSLSCTRYFVRGELPEDFLSWADERLQHFAFREIDDTNDEKSWGWVEFDNLLQPEFTGGQAHKGEYLAFSLRLDARKVPAALFRKHFLIAELTVREQQKFRRLSRQQKLELKKSVMQDLLRRQMPQPTIFDVVWHPDRQRLWLFATSPKVRETFESLFRETFELDIYLLFPYTLAQDLLKSEAALNRLEMVEPVVFTRD</sequence>
<accession>F2NII0</accession>
<proteinExistence type="predicted"/>
<dbReference type="InterPro" id="IPR007476">
    <property type="entry name" value="RdgC"/>
</dbReference>
<dbReference type="STRING" id="880072.Desac_2564"/>
<dbReference type="OrthoDB" id="9793997at2"/>
<dbReference type="HOGENOM" id="CLU_114462_0_0_7"/>
<evidence type="ECO:0000313" key="2">
    <source>
        <dbReference type="Proteomes" id="UP000000483"/>
    </source>
</evidence>
<name>F2NII0_DESAR</name>
<keyword evidence="2" id="KW-1185">Reference proteome</keyword>
<evidence type="ECO:0000313" key="1">
    <source>
        <dbReference type="EMBL" id="AEB10382.1"/>
    </source>
</evidence>
<organism evidence="1 2">
    <name type="scientific">Desulfobacca acetoxidans (strain ATCC 700848 / DSM 11109 / ASRB2)</name>
    <dbReference type="NCBI Taxonomy" id="880072"/>
    <lineage>
        <taxon>Bacteria</taxon>
        <taxon>Pseudomonadati</taxon>
        <taxon>Thermodesulfobacteriota</taxon>
        <taxon>Desulfobaccia</taxon>
        <taxon>Desulfobaccales</taxon>
        <taxon>Desulfobaccaceae</taxon>
        <taxon>Desulfobacca</taxon>
    </lineage>
</organism>
<protein>
    <submittedName>
        <fullName evidence="1">Uncharacterized protein</fullName>
    </submittedName>
</protein>
<dbReference type="AlphaFoldDB" id="F2NII0"/>
<dbReference type="EMBL" id="CP002629">
    <property type="protein sequence ID" value="AEB10382.1"/>
    <property type="molecule type" value="Genomic_DNA"/>
</dbReference>
<dbReference type="Proteomes" id="UP000000483">
    <property type="component" value="Chromosome"/>
</dbReference>
<dbReference type="KEGG" id="dao:Desac_2564"/>
<dbReference type="eggNOG" id="COG2974">
    <property type="taxonomic scope" value="Bacteria"/>
</dbReference>